<comment type="caution">
    <text evidence="2">The sequence shown here is derived from an EMBL/GenBank/DDBJ whole genome shotgun (WGS) entry which is preliminary data.</text>
</comment>
<evidence type="ECO:0000313" key="2">
    <source>
        <dbReference type="EMBL" id="KZE82895.1"/>
    </source>
</evidence>
<name>A0A161SL50_9FLAO</name>
<dbReference type="AlphaFoldDB" id="A0A161SL50"/>
<sequence length="117" mass="13119">MNKLEIKIGNQVVELKFNFGVLRLLSEKWGIQSVTDLFIKIGSLGDGEVTMNKLSMFGDIVWAAAKKGGEEIDPDDVVGVLLEQPEKMQEIMFEFMKSMPQPTEEQKKTAAQTKAKK</sequence>
<accession>A0A161SL50</accession>
<feature type="region of interest" description="Disordered" evidence="1">
    <location>
        <begin position="98"/>
        <end position="117"/>
    </location>
</feature>
<gene>
    <name evidence="2" type="ORF">AV926_04925</name>
</gene>
<dbReference type="OrthoDB" id="1453153at2"/>
<protein>
    <submittedName>
        <fullName evidence="2">Uncharacterized protein</fullName>
    </submittedName>
</protein>
<evidence type="ECO:0000313" key="3">
    <source>
        <dbReference type="Proteomes" id="UP000076630"/>
    </source>
</evidence>
<keyword evidence="3" id="KW-1185">Reference proteome</keyword>
<dbReference type="Proteomes" id="UP000076630">
    <property type="component" value="Unassembled WGS sequence"/>
</dbReference>
<reference evidence="2 3" key="1">
    <citation type="submission" date="2016-01" db="EMBL/GenBank/DDBJ databases">
        <title>Whole genome sequencing of Myroides marinus L41.</title>
        <authorList>
            <person name="Hong K.W."/>
        </authorList>
    </citation>
    <scope>NUCLEOTIDE SEQUENCE [LARGE SCALE GENOMIC DNA]</scope>
    <source>
        <strain evidence="2 3">L41</strain>
    </source>
</reference>
<evidence type="ECO:0000256" key="1">
    <source>
        <dbReference type="SAM" id="MobiDB-lite"/>
    </source>
</evidence>
<dbReference type="RefSeq" id="WP_038986932.1">
    <property type="nucleotide sequence ID" value="NZ_JWJO01000037.1"/>
</dbReference>
<organism evidence="2 3">
    <name type="scientific">Myroides marinus</name>
    <dbReference type="NCBI Taxonomy" id="703342"/>
    <lineage>
        <taxon>Bacteria</taxon>
        <taxon>Pseudomonadati</taxon>
        <taxon>Bacteroidota</taxon>
        <taxon>Flavobacteriia</taxon>
        <taxon>Flavobacteriales</taxon>
        <taxon>Flavobacteriaceae</taxon>
        <taxon>Myroides</taxon>
    </lineage>
</organism>
<dbReference type="EMBL" id="LQNU01000041">
    <property type="protein sequence ID" value="KZE82895.1"/>
    <property type="molecule type" value="Genomic_DNA"/>
</dbReference>
<proteinExistence type="predicted"/>